<feature type="region of interest" description="Disordered" evidence="1">
    <location>
        <begin position="1"/>
        <end position="64"/>
    </location>
</feature>
<gene>
    <name evidence="2" type="ORF">GCM10009798_42390</name>
</gene>
<proteinExistence type="predicted"/>
<evidence type="ECO:0000313" key="2">
    <source>
        <dbReference type="EMBL" id="GAA1976711.1"/>
    </source>
</evidence>
<dbReference type="RefSeq" id="WP_344048407.1">
    <property type="nucleotide sequence ID" value="NZ_BAAAPB010000008.1"/>
</dbReference>
<sequence length="64" mass="6729">MTDVPDEDDVTSRAELLPEEVAAGSDDPQGQAEVILEESAERTEDPAGTGAESEQTSTPDVRPS</sequence>
<evidence type="ECO:0000256" key="1">
    <source>
        <dbReference type="SAM" id="MobiDB-lite"/>
    </source>
</evidence>
<protein>
    <submittedName>
        <fullName evidence="2">Uncharacterized protein</fullName>
    </submittedName>
</protein>
<reference evidence="2 3" key="1">
    <citation type="journal article" date="2019" name="Int. J. Syst. Evol. Microbiol.">
        <title>The Global Catalogue of Microorganisms (GCM) 10K type strain sequencing project: providing services to taxonomists for standard genome sequencing and annotation.</title>
        <authorList>
            <consortium name="The Broad Institute Genomics Platform"/>
            <consortium name="The Broad Institute Genome Sequencing Center for Infectious Disease"/>
            <person name="Wu L."/>
            <person name="Ma J."/>
        </authorList>
    </citation>
    <scope>NUCLEOTIDE SEQUENCE [LARGE SCALE GENOMIC DNA]</scope>
    <source>
        <strain evidence="2 3">JCM 15309</strain>
    </source>
</reference>
<feature type="compositionally biased region" description="Polar residues" evidence="1">
    <location>
        <begin position="52"/>
        <end position="64"/>
    </location>
</feature>
<dbReference type="Proteomes" id="UP001500571">
    <property type="component" value="Unassembled WGS sequence"/>
</dbReference>
<dbReference type="EMBL" id="BAAAPB010000008">
    <property type="protein sequence ID" value="GAA1976711.1"/>
    <property type="molecule type" value="Genomic_DNA"/>
</dbReference>
<evidence type="ECO:0000313" key="3">
    <source>
        <dbReference type="Proteomes" id="UP001500571"/>
    </source>
</evidence>
<name>A0ABN2RXF1_9ACTN</name>
<organism evidence="2 3">
    <name type="scientific">Nocardioides panacihumi</name>
    <dbReference type="NCBI Taxonomy" id="400774"/>
    <lineage>
        <taxon>Bacteria</taxon>
        <taxon>Bacillati</taxon>
        <taxon>Actinomycetota</taxon>
        <taxon>Actinomycetes</taxon>
        <taxon>Propionibacteriales</taxon>
        <taxon>Nocardioidaceae</taxon>
        <taxon>Nocardioides</taxon>
    </lineage>
</organism>
<comment type="caution">
    <text evidence="2">The sequence shown here is derived from an EMBL/GenBank/DDBJ whole genome shotgun (WGS) entry which is preliminary data.</text>
</comment>
<accession>A0ABN2RXF1</accession>
<keyword evidence="3" id="KW-1185">Reference proteome</keyword>